<dbReference type="AlphaFoldDB" id="H7EIW4"/>
<dbReference type="STRING" id="907348.TresaDRAFT_2063"/>
<dbReference type="Proteomes" id="UP000003571">
    <property type="component" value="Unassembled WGS sequence"/>
</dbReference>
<comment type="caution">
    <text evidence="2">The sequence shown here is derived from an EMBL/GenBank/DDBJ whole genome shotgun (WGS) entry which is preliminary data.</text>
</comment>
<organism evidence="2 3">
    <name type="scientific">Treponema saccharophilum DSM 2985</name>
    <dbReference type="NCBI Taxonomy" id="907348"/>
    <lineage>
        <taxon>Bacteria</taxon>
        <taxon>Pseudomonadati</taxon>
        <taxon>Spirochaetota</taxon>
        <taxon>Spirochaetia</taxon>
        <taxon>Spirochaetales</taxon>
        <taxon>Treponemataceae</taxon>
        <taxon>Treponema</taxon>
    </lineage>
</organism>
<evidence type="ECO:0000256" key="1">
    <source>
        <dbReference type="SAM" id="Phobius"/>
    </source>
</evidence>
<feature type="transmembrane region" description="Helical" evidence="1">
    <location>
        <begin position="17"/>
        <end position="35"/>
    </location>
</feature>
<protein>
    <submittedName>
        <fullName evidence="2">Uncharacterized protein</fullName>
    </submittedName>
</protein>
<dbReference type="EMBL" id="AGRW01000039">
    <property type="protein sequence ID" value="EIC02421.1"/>
    <property type="molecule type" value="Genomic_DNA"/>
</dbReference>
<dbReference type="PATRIC" id="fig|907348.3.peg.775"/>
<gene>
    <name evidence="2" type="ORF">TresaDRAFT_2063</name>
</gene>
<keyword evidence="1" id="KW-0812">Transmembrane</keyword>
<keyword evidence="1" id="KW-1133">Transmembrane helix</keyword>
<sequence length="205" mass="23968">MEKENGNFAPAAVQKRLQAFFWGIILIAAAVLVILKRDFFFAEQTDYSSIITAAAANDAGKIRRIREIDIRPVFMAAVIFLYFLYRFFSALFWKIEYGDDSFCVKHERAGSVPYEKISSIVHYTAHRYRKERVDVFLIFYRGIPEFGYKEEVLKITIDHYPHTRKMKSFFSFVRKKNPKIDFRAEHAGSSGTETSAFDYFAEELF</sequence>
<keyword evidence="1" id="KW-0472">Membrane</keyword>
<name>H7EIW4_9SPIR</name>
<reference evidence="2 3" key="1">
    <citation type="submission" date="2011-09" db="EMBL/GenBank/DDBJ databases">
        <title>The draft genome of Treponema saccharophilum DSM 2985.</title>
        <authorList>
            <consortium name="US DOE Joint Genome Institute (JGI-PGF)"/>
            <person name="Lucas S."/>
            <person name="Copeland A."/>
            <person name="Lapidus A."/>
            <person name="Glavina del Rio T."/>
            <person name="Dalin E."/>
            <person name="Tice H."/>
            <person name="Bruce D."/>
            <person name="Goodwin L."/>
            <person name="Pitluck S."/>
            <person name="Peters L."/>
            <person name="Kyrpides N."/>
            <person name="Mavromatis K."/>
            <person name="Ivanova N."/>
            <person name="Markowitz V."/>
            <person name="Cheng J.-F."/>
            <person name="Hugenholtz P."/>
            <person name="Woyke T."/>
            <person name="Wu D."/>
            <person name="Gronow S."/>
            <person name="Wellnitz S."/>
            <person name="Brambilla E."/>
            <person name="Klenk H.-P."/>
            <person name="Eisen J.A."/>
        </authorList>
    </citation>
    <scope>NUCLEOTIDE SEQUENCE [LARGE SCALE GENOMIC DNA]</scope>
    <source>
        <strain evidence="2 3">DSM 2985</strain>
    </source>
</reference>
<evidence type="ECO:0000313" key="3">
    <source>
        <dbReference type="Proteomes" id="UP000003571"/>
    </source>
</evidence>
<keyword evidence="3" id="KW-1185">Reference proteome</keyword>
<dbReference type="RefSeq" id="WP_002703073.1">
    <property type="nucleotide sequence ID" value="NZ_AGRW01000039.1"/>
</dbReference>
<proteinExistence type="predicted"/>
<accession>H7EIW4</accession>
<feature type="transmembrane region" description="Helical" evidence="1">
    <location>
        <begin position="73"/>
        <end position="93"/>
    </location>
</feature>
<evidence type="ECO:0000313" key="2">
    <source>
        <dbReference type="EMBL" id="EIC02421.1"/>
    </source>
</evidence>